<gene>
    <name evidence="1" type="ORF">D7J84_29090</name>
</gene>
<proteinExistence type="predicted"/>
<sequence length="211" mass="24508">MNKKKALLCLLVFIFSYFHFESYSYANINVSKISRAVLNIKDISGFNYKVYFFAPEEIKSDYYFCGGGDDKVYVGDYTFAIQKQGQKKINMTPIILKGFPYNETQKSVFSIKSKLYPDLITVSLEIDCNTKVGYLYYVSKGELVPLNSSLNYVFPPRFNQKNQIETMNYNNTEDFPWVLSTYGLDLKSNSLKFISNKSFSFKQGQKMIENW</sequence>
<name>A0A9W3VHU8_BACTU</name>
<keyword evidence="1" id="KW-0614">Plasmid</keyword>
<evidence type="ECO:0000313" key="1">
    <source>
        <dbReference type="EMBL" id="AYF85078.1"/>
    </source>
</evidence>
<dbReference type="EMBL" id="CP032611">
    <property type="protein sequence ID" value="AYF85078.1"/>
    <property type="molecule type" value="Genomic_DNA"/>
</dbReference>
<geneLocation type="plasmid" evidence="1 2">
    <name>p.5</name>
</geneLocation>
<dbReference type="Proteomes" id="UP000269847">
    <property type="component" value="Plasmid p.5"/>
</dbReference>
<dbReference type="AlphaFoldDB" id="A0A9W3VHU8"/>
<protein>
    <submittedName>
        <fullName evidence="1">Uncharacterized protein</fullName>
    </submittedName>
</protein>
<accession>A0A9W3VHU8</accession>
<dbReference type="RefSeq" id="WP_061885377.1">
    <property type="nucleotide sequence ID" value="NZ_CP014288.1"/>
</dbReference>
<reference evidence="1 2" key="1">
    <citation type="submission" date="2018-09" db="EMBL/GenBank/DDBJ databases">
        <title>Complete genome of Bacillus thuringiensis strain QZL38.</title>
        <authorList>
            <person name="Song F."/>
        </authorList>
    </citation>
    <scope>NUCLEOTIDE SEQUENCE [LARGE SCALE GENOMIC DNA]</scope>
    <source>
        <strain evidence="1 2">QZL38</strain>
        <plasmid evidence="1 2">p.5</plasmid>
    </source>
</reference>
<organism evidence="1 2">
    <name type="scientific">Bacillus thuringiensis</name>
    <dbReference type="NCBI Taxonomy" id="1428"/>
    <lineage>
        <taxon>Bacteria</taxon>
        <taxon>Bacillati</taxon>
        <taxon>Bacillota</taxon>
        <taxon>Bacilli</taxon>
        <taxon>Bacillales</taxon>
        <taxon>Bacillaceae</taxon>
        <taxon>Bacillus</taxon>
        <taxon>Bacillus cereus group</taxon>
    </lineage>
</organism>
<evidence type="ECO:0000313" key="2">
    <source>
        <dbReference type="Proteomes" id="UP000269847"/>
    </source>
</evidence>